<name>A0ABP8H361_9BACT</name>
<reference evidence="3" key="1">
    <citation type="journal article" date="2019" name="Int. J. Syst. Evol. Microbiol.">
        <title>The Global Catalogue of Microorganisms (GCM) 10K type strain sequencing project: providing services to taxonomists for standard genome sequencing and annotation.</title>
        <authorList>
            <consortium name="The Broad Institute Genomics Platform"/>
            <consortium name="The Broad Institute Genome Sequencing Center for Infectious Disease"/>
            <person name="Wu L."/>
            <person name="Ma J."/>
        </authorList>
    </citation>
    <scope>NUCLEOTIDE SEQUENCE [LARGE SCALE GENOMIC DNA]</scope>
    <source>
        <strain evidence="3">JCM 17919</strain>
    </source>
</reference>
<keyword evidence="1" id="KW-0472">Membrane</keyword>
<proteinExistence type="predicted"/>
<keyword evidence="3" id="KW-1185">Reference proteome</keyword>
<dbReference type="RefSeq" id="WP_345256293.1">
    <property type="nucleotide sequence ID" value="NZ_BAABGY010000007.1"/>
</dbReference>
<dbReference type="EMBL" id="BAABGY010000007">
    <property type="protein sequence ID" value="GAA4333726.1"/>
    <property type="molecule type" value="Genomic_DNA"/>
</dbReference>
<feature type="transmembrane region" description="Helical" evidence="1">
    <location>
        <begin position="36"/>
        <end position="59"/>
    </location>
</feature>
<sequence>MLFLSRLALICNLFFVAATAIRMGWQLPSEQLSNTIIVIGHFLVLVFSPLVNLLYLVQLLRKKLFATVPRWLVLTNFIFLLLQVQFIIIYPNSKW</sequence>
<evidence type="ECO:0000256" key="1">
    <source>
        <dbReference type="SAM" id="Phobius"/>
    </source>
</evidence>
<accession>A0ABP8H361</accession>
<protein>
    <submittedName>
        <fullName evidence="2">Uncharacterized protein</fullName>
    </submittedName>
</protein>
<evidence type="ECO:0000313" key="2">
    <source>
        <dbReference type="EMBL" id="GAA4333726.1"/>
    </source>
</evidence>
<keyword evidence="1" id="KW-1133">Transmembrane helix</keyword>
<comment type="caution">
    <text evidence="2">The sequence shown here is derived from an EMBL/GenBank/DDBJ whole genome shotgun (WGS) entry which is preliminary data.</text>
</comment>
<keyword evidence="1" id="KW-0812">Transmembrane</keyword>
<evidence type="ECO:0000313" key="3">
    <source>
        <dbReference type="Proteomes" id="UP001501725"/>
    </source>
</evidence>
<dbReference type="Proteomes" id="UP001501725">
    <property type="component" value="Unassembled WGS sequence"/>
</dbReference>
<gene>
    <name evidence="2" type="ORF">GCM10023184_27110</name>
</gene>
<organism evidence="2 3">
    <name type="scientific">Flaviaesturariibacter amylovorans</name>
    <dbReference type="NCBI Taxonomy" id="1084520"/>
    <lineage>
        <taxon>Bacteria</taxon>
        <taxon>Pseudomonadati</taxon>
        <taxon>Bacteroidota</taxon>
        <taxon>Chitinophagia</taxon>
        <taxon>Chitinophagales</taxon>
        <taxon>Chitinophagaceae</taxon>
        <taxon>Flaviaestuariibacter</taxon>
    </lineage>
</organism>
<feature type="transmembrane region" description="Helical" evidence="1">
    <location>
        <begin position="71"/>
        <end position="90"/>
    </location>
</feature>